<dbReference type="PANTHER" id="PTHR20941">
    <property type="entry name" value="FOLATE SYNTHESIS PROTEINS"/>
    <property type="match status" value="1"/>
</dbReference>
<dbReference type="Gene3D" id="3.20.20.20">
    <property type="entry name" value="Dihydropteroate synthase-like"/>
    <property type="match status" value="1"/>
</dbReference>
<dbReference type="EMBL" id="JALPRK010000024">
    <property type="protein sequence ID" value="MCK8489484.1"/>
    <property type="molecule type" value="Genomic_DNA"/>
</dbReference>
<evidence type="ECO:0000256" key="9">
    <source>
        <dbReference type="ARBA" id="ARBA00022842"/>
    </source>
</evidence>
<dbReference type="GO" id="GO:0004156">
    <property type="term" value="F:dihydropteroate synthase activity"/>
    <property type="evidence" value="ECO:0007669"/>
    <property type="project" value="UniProtKB-EC"/>
</dbReference>
<dbReference type="PROSITE" id="PS50972">
    <property type="entry name" value="PTERIN_BINDING"/>
    <property type="match status" value="1"/>
</dbReference>
<evidence type="ECO:0000259" key="14">
    <source>
        <dbReference type="PROSITE" id="PS50972"/>
    </source>
</evidence>
<comment type="catalytic activity">
    <reaction evidence="1">
        <text>(7,8-dihydropterin-6-yl)methyl diphosphate + 4-aminobenzoate = 7,8-dihydropteroate + diphosphate</text>
        <dbReference type="Rhea" id="RHEA:19949"/>
        <dbReference type="ChEBI" id="CHEBI:17836"/>
        <dbReference type="ChEBI" id="CHEBI:17839"/>
        <dbReference type="ChEBI" id="CHEBI:33019"/>
        <dbReference type="ChEBI" id="CHEBI:72950"/>
        <dbReference type="EC" id="2.5.1.15"/>
    </reaction>
</comment>
<comment type="pathway">
    <text evidence="3 13">Cofactor biosynthesis; tetrahydrofolate biosynthesis; 7,8-dihydrofolate from 2-amino-4-hydroxy-6-hydroxymethyl-7,8-dihydropteridine diphosphate and 4-aminobenzoate: step 1/2.</text>
</comment>
<evidence type="ECO:0000313" key="16">
    <source>
        <dbReference type="Proteomes" id="UP001139534"/>
    </source>
</evidence>
<protein>
    <recommendedName>
        <fullName evidence="6 13">Dihydropteroate synthase</fullName>
        <shortName evidence="13">DHPS</shortName>
        <ecNumber evidence="5 13">2.5.1.15</ecNumber>
    </recommendedName>
    <alternativeName>
        <fullName evidence="11 13">Dihydropteroate pyrophosphorylase</fullName>
    </alternativeName>
</protein>
<dbReference type="CDD" id="cd00739">
    <property type="entry name" value="DHPS"/>
    <property type="match status" value="1"/>
</dbReference>
<dbReference type="NCBIfam" id="TIGR01496">
    <property type="entry name" value="DHPS"/>
    <property type="match status" value="1"/>
</dbReference>
<keyword evidence="8 13" id="KW-0479">Metal-binding</keyword>
<dbReference type="GO" id="GO:0046872">
    <property type="term" value="F:metal ion binding"/>
    <property type="evidence" value="ECO:0007669"/>
    <property type="project" value="UniProtKB-KW"/>
</dbReference>
<dbReference type="FunFam" id="3.20.20.20:FF:000006">
    <property type="entry name" value="Dihydropteroate synthase"/>
    <property type="match status" value="1"/>
</dbReference>
<evidence type="ECO:0000313" key="15">
    <source>
        <dbReference type="EMBL" id="MCK8489484.1"/>
    </source>
</evidence>
<dbReference type="AlphaFoldDB" id="A0A9X2BQU2"/>
<dbReference type="GO" id="GO:0046656">
    <property type="term" value="P:folic acid biosynthetic process"/>
    <property type="evidence" value="ECO:0007669"/>
    <property type="project" value="UniProtKB-KW"/>
</dbReference>
<evidence type="ECO:0000256" key="5">
    <source>
        <dbReference type="ARBA" id="ARBA00012458"/>
    </source>
</evidence>
<evidence type="ECO:0000256" key="13">
    <source>
        <dbReference type="RuleBase" id="RU361205"/>
    </source>
</evidence>
<dbReference type="GO" id="GO:0046654">
    <property type="term" value="P:tetrahydrofolate biosynthetic process"/>
    <property type="evidence" value="ECO:0007669"/>
    <property type="project" value="TreeGrafter"/>
</dbReference>
<dbReference type="EC" id="2.5.1.15" evidence="5 13"/>
<dbReference type="SUPFAM" id="SSF51717">
    <property type="entry name" value="Dihydropteroate synthetase-like"/>
    <property type="match status" value="1"/>
</dbReference>
<evidence type="ECO:0000256" key="1">
    <source>
        <dbReference type="ARBA" id="ARBA00000012"/>
    </source>
</evidence>
<dbReference type="GO" id="GO:0005829">
    <property type="term" value="C:cytosol"/>
    <property type="evidence" value="ECO:0007669"/>
    <property type="project" value="TreeGrafter"/>
</dbReference>
<dbReference type="InterPro" id="IPR045031">
    <property type="entry name" value="DHP_synth-like"/>
</dbReference>
<evidence type="ECO:0000256" key="4">
    <source>
        <dbReference type="ARBA" id="ARBA00009503"/>
    </source>
</evidence>
<evidence type="ECO:0000256" key="2">
    <source>
        <dbReference type="ARBA" id="ARBA00001946"/>
    </source>
</evidence>
<dbReference type="Pfam" id="PF00809">
    <property type="entry name" value="Pterin_bind"/>
    <property type="match status" value="1"/>
</dbReference>
<organism evidence="15 16">
    <name type="scientific">Paenibacillus mellifer</name>
    <dbReference type="NCBI Taxonomy" id="2937794"/>
    <lineage>
        <taxon>Bacteria</taxon>
        <taxon>Bacillati</taxon>
        <taxon>Bacillota</taxon>
        <taxon>Bacilli</taxon>
        <taxon>Bacillales</taxon>
        <taxon>Paenibacillaceae</taxon>
        <taxon>Paenibacillus</taxon>
    </lineage>
</organism>
<keyword evidence="10 13" id="KW-0289">Folate biosynthesis</keyword>
<keyword evidence="16" id="KW-1185">Reference proteome</keyword>
<dbReference type="RefSeq" id="WP_248553510.1">
    <property type="nucleotide sequence ID" value="NZ_JALPRK010000024.1"/>
</dbReference>
<feature type="domain" description="Pterin-binding" evidence="14">
    <location>
        <begin position="23"/>
        <end position="270"/>
    </location>
</feature>
<dbReference type="InterPro" id="IPR011005">
    <property type="entry name" value="Dihydropteroate_synth-like_sf"/>
</dbReference>
<keyword evidence="7 13" id="KW-0808">Transferase</keyword>
<comment type="similarity">
    <text evidence="4 13">Belongs to the DHPS family.</text>
</comment>
<comment type="cofactor">
    <cofactor evidence="2 13">
        <name>Mg(2+)</name>
        <dbReference type="ChEBI" id="CHEBI:18420"/>
    </cofactor>
</comment>
<reference evidence="15" key="1">
    <citation type="submission" date="2022-04" db="EMBL/GenBank/DDBJ databases">
        <authorList>
            <person name="Seo M.-J."/>
        </authorList>
    </citation>
    <scope>NUCLEOTIDE SEQUENCE</scope>
    <source>
        <strain evidence="15">MBLB2552</strain>
    </source>
</reference>
<accession>A0A9X2BQU2</accession>
<evidence type="ECO:0000256" key="3">
    <source>
        <dbReference type="ARBA" id="ARBA00004763"/>
    </source>
</evidence>
<evidence type="ECO:0000256" key="11">
    <source>
        <dbReference type="ARBA" id="ARBA00030193"/>
    </source>
</evidence>
<evidence type="ECO:0000256" key="10">
    <source>
        <dbReference type="ARBA" id="ARBA00022909"/>
    </source>
</evidence>
<dbReference type="Proteomes" id="UP001139534">
    <property type="component" value="Unassembled WGS sequence"/>
</dbReference>
<evidence type="ECO:0000256" key="12">
    <source>
        <dbReference type="ARBA" id="ARBA00053449"/>
    </source>
</evidence>
<keyword evidence="9 13" id="KW-0460">Magnesium</keyword>
<evidence type="ECO:0000256" key="6">
    <source>
        <dbReference type="ARBA" id="ARBA00016919"/>
    </source>
</evidence>
<dbReference type="InterPro" id="IPR000489">
    <property type="entry name" value="Pterin-binding_dom"/>
</dbReference>
<comment type="caution">
    <text evidence="15">The sequence shown here is derived from an EMBL/GenBank/DDBJ whole genome shotgun (WGS) entry which is preliminary data.</text>
</comment>
<evidence type="ECO:0000256" key="7">
    <source>
        <dbReference type="ARBA" id="ARBA00022679"/>
    </source>
</evidence>
<gene>
    <name evidence="15" type="primary">folP</name>
    <name evidence="15" type="ORF">M0651_20105</name>
</gene>
<evidence type="ECO:0000256" key="8">
    <source>
        <dbReference type="ARBA" id="ARBA00022723"/>
    </source>
</evidence>
<sequence>MQPIIYKRSFRLGEASFTLGERTLVMGILNVTPDSFSDGGRYNNVERALQHAREMIAEGADIIDIGGESTRPGHEPVSEQEELERVIPVVEALHRELPQVPLSVDTYKAKVAREALKAGAHIMNDVWGFKAEARMAEVAAEFGCPVILMHNRRDRNYGDLLADVAADLRECVEIAHKAGVKDENIILDPGIGFAKDYAENLRVMRALDELAALGFPLLLGTSRKRFIRTALDLPVDEVVFGTAATVALGVAQGCQIVRVHDVKEIKQTVQMCDAIVYTL</sequence>
<dbReference type="InterPro" id="IPR006390">
    <property type="entry name" value="DHP_synth_dom"/>
</dbReference>
<comment type="function">
    <text evidence="12 13">Catalyzes the condensation of para-aminobenzoate (pABA) with 6-hydroxymethyl-7,8-dihydropterin diphosphate (DHPt-PP) to form 7,8-dihydropteroate (H2Pte), the immediate precursor of folate derivatives.</text>
</comment>
<proteinExistence type="inferred from homology"/>
<dbReference type="PROSITE" id="PS00793">
    <property type="entry name" value="DHPS_2"/>
    <property type="match status" value="1"/>
</dbReference>
<dbReference type="PANTHER" id="PTHR20941:SF1">
    <property type="entry name" value="FOLIC ACID SYNTHESIS PROTEIN FOL1"/>
    <property type="match status" value="1"/>
</dbReference>
<dbReference type="PROSITE" id="PS00792">
    <property type="entry name" value="DHPS_1"/>
    <property type="match status" value="1"/>
</dbReference>
<name>A0A9X2BQU2_9BACL</name>